<reference evidence="1 2" key="1">
    <citation type="submission" date="2018-06" db="EMBL/GenBank/DDBJ databases">
        <title>Noncontiguous genome sequence of Ruminococcaceae bacterium ASD2818.</title>
        <authorList>
            <person name="Chaplin A.V."/>
            <person name="Sokolova S.R."/>
            <person name="Kochetkova T.O."/>
            <person name="Goltsov A.Y."/>
            <person name="Trofimov D.Y."/>
            <person name="Efimov B.A."/>
        </authorList>
    </citation>
    <scope>NUCLEOTIDE SEQUENCE [LARGE SCALE GENOMIC DNA]</scope>
    <source>
        <strain evidence="1 2">ASD2818</strain>
    </source>
</reference>
<evidence type="ECO:0000313" key="1">
    <source>
        <dbReference type="EMBL" id="RAQ30046.1"/>
    </source>
</evidence>
<sequence length="161" mass="19365">MKSEFIIEMVNGILNGVYSVRPISCDVRVYDREDLYDEERTEEYWRNCVLIESGCVNDINGETVSEAPQPLYKNKQIEDFQRLFADNPTGERKLAFLEGFLYAWALVNRNIRDMWRSEDEREREQGREGFELFKPMLYDWLNIYDQLFKDLWKYAEERKGC</sequence>
<dbReference type="Proteomes" id="UP000249377">
    <property type="component" value="Unassembled WGS sequence"/>
</dbReference>
<evidence type="ECO:0000313" key="2">
    <source>
        <dbReference type="Proteomes" id="UP000249377"/>
    </source>
</evidence>
<dbReference type="EMBL" id="QLYR01000001">
    <property type="protein sequence ID" value="RAQ30046.1"/>
    <property type="molecule type" value="Genomic_DNA"/>
</dbReference>
<dbReference type="RefSeq" id="WP_112331242.1">
    <property type="nucleotide sequence ID" value="NZ_QLYR01000001.1"/>
</dbReference>
<comment type="caution">
    <text evidence="1">The sequence shown here is derived from an EMBL/GenBank/DDBJ whole genome shotgun (WGS) entry which is preliminary data.</text>
</comment>
<keyword evidence="2" id="KW-1185">Reference proteome</keyword>
<name>A0A328UEJ4_9FIRM</name>
<accession>A0A328UEJ4</accession>
<organism evidence="1 2">
    <name type="scientific">Hydrogeniiclostridium mannosilyticum</name>
    <dbReference type="NCBI Taxonomy" id="2764322"/>
    <lineage>
        <taxon>Bacteria</taxon>
        <taxon>Bacillati</taxon>
        <taxon>Bacillota</taxon>
        <taxon>Clostridia</taxon>
        <taxon>Eubacteriales</taxon>
        <taxon>Acutalibacteraceae</taxon>
        <taxon>Hydrogeniiclostridium</taxon>
    </lineage>
</organism>
<gene>
    <name evidence="1" type="ORF">DPQ25_00620</name>
</gene>
<dbReference type="AlphaFoldDB" id="A0A328UEJ4"/>
<protein>
    <submittedName>
        <fullName evidence="1">Uncharacterized protein</fullName>
    </submittedName>
</protein>
<proteinExistence type="predicted"/>